<evidence type="ECO:0000313" key="3">
    <source>
        <dbReference type="Proteomes" id="UP000707071"/>
    </source>
</evidence>
<proteinExistence type="predicted"/>
<dbReference type="Proteomes" id="UP000707071">
    <property type="component" value="Unassembled WGS sequence"/>
</dbReference>
<reference evidence="2 3" key="1">
    <citation type="journal article" date="2020" name="bioRxiv">
        <title>Whole genome comparisons of ergot fungi reveals the divergence and evolution of species within the genus Claviceps are the result of varying mechanisms driving genome evolution and host range expansion.</title>
        <authorList>
            <person name="Wyka S.A."/>
            <person name="Mondo S.J."/>
            <person name="Liu M."/>
            <person name="Dettman J."/>
            <person name="Nalam V."/>
            <person name="Broders K.D."/>
        </authorList>
    </citation>
    <scope>NUCLEOTIDE SEQUENCE [LARGE SCALE GENOMIC DNA]</scope>
    <source>
        <strain evidence="2 3">Clav52</strain>
    </source>
</reference>
<dbReference type="AlphaFoldDB" id="A0A9P7U6U0"/>
<comment type="caution">
    <text evidence="2">The sequence shown here is derived from an EMBL/GenBank/DDBJ whole genome shotgun (WGS) entry which is preliminary data.</text>
</comment>
<evidence type="ECO:0000313" key="2">
    <source>
        <dbReference type="EMBL" id="KAG6303398.1"/>
    </source>
</evidence>
<organism evidence="2 3">
    <name type="scientific">Claviceps aff. purpurea</name>
    <dbReference type="NCBI Taxonomy" id="1967640"/>
    <lineage>
        <taxon>Eukaryota</taxon>
        <taxon>Fungi</taxon>
        <taxon>Dikarya</taxon>
        <taxon>Ascomycota</taxon>
        <taxon>Pezizomycotina</taxon>
        <taxon>Sordariomycetes</taxon>
        <taxon>Hypocreomycetidae</taxon>
        <taxon>Hypocreales</taxon>
        <taxon>Clavicipitaceae</taxon>
        <taxon>Claviceps</taxon>
    </lineage>
</organism>
<protein>
    <submittedName>
        <fullName evidence="2">Uncharacterized protein</fullName>
    </submittedName>
</protein>
<sequence>MYDVRTDITIPAIVSRGPDLIRSRRPGAPLSPEKIEAPSPESEAQQGASAYTASSLGTSLALTLDPRLLSPLVWMPSVRLLEKSQKTQETVLRLSPKFLAPETMGATWA</sequence>
<accession>A0A9P7U6U0</accession>
<feature type="region of interest" description="Disordered" evidence="1">
    <location>
        <begin position="19"/>
        <end position="50"/>
    </location>
</feature>
<dbReference type="EMBL" id="SRRH01000010">
    <property type="protein sequence ID" value="KAG6303398.1"/>
    <property type="molecule type" value="Genomic_DNA"/>
</dbReference>
<gene>
    <name evidence="2" type="ORF">E4U09_000113</name>
</gene>
<keyword evidence="3" id="KW-1185">Reference proteome</keyword>
<name>A0A9P7U6U0_9HYPO</name>
<evidence type="ECO:0000256" key="1">
    <source>
        <dbReference type="SAM" id="MobiDB-lite"/>
    </source>
</evidence>